<dbReference type="PANTHER" id="PTHR42693">
    <property type="entry name" value="ARYLSULFATASE FAMILY MEMBER"/>
    <property type="match status" value="1"/>
</dbReference>
<gene>
    <name evidence="6" type="ORF">Drose_26435</name>
</gene>
<dbReference type="CDD" id="cd16025">
    <property type="entry name" value="PAS_like"/>
    <property type="match status" value="1"/>
</dbReference>
<keyword evidence="4" id="KW-0106">Calcium</keyword>
<dbReference type="Pfam" id="PF00884">
    <property type="entry name" value="Sulfatase"/>
    <property type="match status" value="1"/>
</dbReference>
<feature type="domain" description="Sulfatase N-terminal" evidence="5">
    <location>
        <begin position="39"/>
        <end position="449"/>
    </location>
</feature>
<dbReference type="InterPro" id="IPR017850">
    <property type="entry name" value="Alkaline_phosphatase_core_sf"/>
</dbReference>
<reference evidence="6" key="1">
    <citation type="submission" date="2021-04" db="EMBL/GenBank/DDBJ databases">
        <title>Biosynthetic gene clusters of Dactylosporangioum roseum.</title>
        <authorList>
            <person name="Hartkoorn R.C."/>
            <person name="Beaudoing E."/>
            <person name="Hot D."/>
            <person name="Moureu S."/>
        </authorList>
    </citation>
    <scope>NUCLEOTIDE SEQUENCE</scope>
    <source>
        <strain evidence="6">NRRL B-16295</strain>
    </source>
</reference>
<evidence type="ECO:0000256" key="3">
    <source>
        <dbReference type="ARBA" id="ARBA00022801"/>
    </source>
</evidence>
<keyword evidence="7" id="KW-1185">Reference proteome</keyword>
<dbReference type="Proteomes" id="UP001058271">
    <property type="component" value="Chromosome"/>
</dbReference>
<protein>
    <submittedName>
        <fullName evidence="6">Arylsulfatase</fullName>
    </submittedName>
</protein>
<organism evidence="6 7">
    <name type="scientific">Dactylosporangium roseum</name>
    <dbReference type="NCBI Taxonomy" id="47989"/>
    <lineage>
        <taxon>Bacteria</taxon>
        <taxon>Bacillati</taxon>
        <taxon>Actinomycetota</taxon>
        <taxon>Actinomycetes</taxon>
        <taxon>Micromonosporales</taxon>
        <taxon>Micromonosporaceae</taxon>
        <taxon>Dactylosporangium</taxon>
    </lineage>
</organism>
<dbReference type="InterPro" id="IPR024607">
    <property type="entry name" value="Sulfatase_CS"/>
</dbReference>
<evidence type="ECO:0000256" key="1">
    <source>
        <dbReference type="ARBA" id="ARBA00008779"/>
    </source>
</evidence>
<evidence type="ECO:0000256" key="2">
    <source>
        <dbReference type="ARBA" id="ARBA00022723"/>
    </source>
</evidence>
<keyword evidence="2" id="KW-0479">Metal-binding</keyword>
<dbReference type="Gene3D" id="3.40.720.10">
    <property type="entry name" value="Alkaline Phosphatase, subunit A"/>
    <property type="match status" value="1"/>
</dbReference>
<dbReference type="InterPro" id="IPR050738">
    <property type="entry name" value="Sulfatase"/>
</dbReference>
<dbReference type="Gene3D" id="3.30.1120.10">
    <property type="match status" value="1"/>
</dbReference>
<keyword evidence="3" id="KW-0378">Hydrolase</keyword>
<dbReference type="InterPro" id="IPR000917">
    <property type="entry name" value="Sulfatase_N"/>
</dbReference>
<dbReference type="PROSITE" id="PS00149">
    <property type="entry name" value="SULFATASE_2"/>
    <property type="match status" value="1"/>
</dbReference>
<dbReference type="SUPFAM" id="SSF53649">
    <property type="entry name" value="Alkaline phosphatase-like"/>
    <property type="match status" value="1"/>
</dbReference>
<comment type="similarity">
    <text evidence="1">Belongs to the sulfatase family.</text>
</comment>
<name>A0ABY5YZU9_9ACTN</name>
<dbReference type="EMBL" id="CP073721">
    <property type="protein sequence ID" value="UWZ34732.1"/>
    <property type="molecule type" value="Genomic_DNA"/>
</dbReference>
<proteinExistence type="inferred from homology"/>
<evidence type="ECO:0000256" key="4">
    <source>
        <dbReference type="ARBA" id="ARBA00022837"/>
    </source>
</evidence>
<sequence>MQHHDPRLEPSPFGGVVADTVADSTPWWAPAVRPGDGTPNIVMIVLDDVGYGQIGCYGAATHTPAMNALAASGAWFANFHVTGLCSTTRSSLLTGRNHHAVGVGFLADFDTGFPGYRGAVTPRAATLAEMLRDAGYGTYAVGKWHLTPPAHMTPAGPFHQWPTGRGFDRYYGFLWGEDDQWAPDLWEDQHHVEPPRRDGYHLSEDLVDRAQRYVSDHVSAAPDRPFFLYLAFGACHAPHQAPREYLERYRGRFDHGWDVERDHTLRRQMALGVVPPGTALPPPNEGVANWADLGDDQRRLYARMQEVFAGFMEHTDAQIGRLVDYLRGIGELDNTLLVVLSDNGASGEGGADGSANEYRYFLGLADRFEDALEQIDELGGPATHNHYPSGWAQAGNTPLKLYKKHTFGGGVRAPLIMHWPGKIAAPGSVRTQVHHVIDVLPTVLQAAGVQAPDSYRGVPQLPVHGTSMLYTLSEPGAAGQRRQQYFETAGHRGIYRDGWKAVTTHRPGTPFDADRFELYRLDEDFAELHDLAAEHPEIVADLVTAWWEDARAYGVLPLDDRMQSRVAVKDPAWARPRYRLLPGARLANGPAGPDFAGRHFTVTARLERHRPGDNGVLLAYGRRAAGFSFFVDDGRLCLDLNLAGRHTVVTAPEPLVLGPATVALTFTGDHDGAEATFTVDGVEVHRAPVPAVLPAGLGCLSLQCGHNSPSPVSPRYEPPFTFAGTLHEVFIDLGPTVADPHPAAERPLAMD</sequence>
<evidence type="ECO:0000259" key="5">
    <source>
        <dbReference type="Pfam" id="PF00884"/>
    </source>
</evidence>
<dbReference type="RefSeq" id="WP_260724066.1">
    <property type="nucleotide sequence ID" value="NZ_BAAABS010000052.1"/>
</dbReference>
<evidence type="ECO:0000313" key="6">
    <source>
        <dbReference type="EMBL" id="UWZ34732.1"/>
    </source>
</evidence>
<accession>A0ABY5YZU9</accession>
<evidence type="ECO:0000313" key="7">
    <source>
        <dbReference type="Proteomes" id="UP001058271"/>
    </source>
</evidence>